<dbReference type="PROSITE" id="PS00375">
    <property type="entry name" value="UDPGT"/>
    <property type="match status" value="1"/>
</dbReference>
<comment type="subcellular location">
    <subcellularLocation>
        <location evidence="5">Membrane</location>
        <topology evidence="5">Single-pass membrane protein</topology>
    </subcellularLocation>
</comment>
<evidence type="ECO:0000256" key="2">
    <source>
        <dbReference type="ARBA" id="ARBA00022676"/>
    </source>
</evidence>
<keyword evidence="7" id="KW-1185">Reference proteome</keyword>
<keyword evidence="5" id="KW-0812">Transmembrane</keyword>
<comment type="catalytic activity">
    <reaction evidence="5">
        <text>glucuronate acceptor + UDP-alpha-D-glucuronate = acceptor beta-D-glucuronoside + UDP + H(+)</text>
        <dbReference type="Rhea" id="RHEA:21032"/>
        <dbReference type="ChEBI" id="CHEBI:15378"/>
        <dbReference type="ChEBI" id="CHEBI:58052"/>
        <dbReference type="ChEBI" id="CHEBI:58223"/>
        <dbReference type="ChEBI" id="CHEBI:132367"/>
        <dbReference type="ChEBI" id="CHEBI:132368"/>
        <dbReference type="EC" id="2.4.1.17"/>
    </reaction>
</comment>
<dbReference type="InterPro" id="IPR050271">
    <property type="entry name" value="UDP-glycosyltransferase"/>
</dbReference>
<dbReference type="InterPro" id="IPR002213">
    <property type="entry name" value="UDP_glucos_trans"/>
</dbReference>
<dbReference type="PANTHER" id="PTHR48043">
    <property type="entry name" value="EG:EG0003.4 PROTEIN-RELATED"/>
    <property type="match status" value="1"/>
</dbReference>
<dbReference type="CDD" id="cd03784">
    <property type="entry name" value="GT1_Gtf-like"/>
    <property type="match status" value="1"/>
</dbReference>
<dbReference type="Proteomes" id="UP001153636">
    <property type="component" value="Chromosome 12"/>
</dbReference>
<keyword evidence="5" id="KW-0732">Signal</keyword>
<feature type="signal peptide" evidence="5">
    <location>
        <begin position="1"/>
        <end position="17"/>
    </location>
</feature>
<dbReference type="GO" id="GO:0015020">
    <property type="term" value="F:glucuronosyltransferase activity"/>
    <property type="evidence" value="ECO:0007669"/>
    <property type="project" value="UniProtKB-EC"/>
</dbReference>
<comment type="similarity">
    <text evidence="1 4">Belongs to the UDP-glycosyltransferase family.</text>
</comment>
<dbReference type="EMBL" id="OV651824">
    <property type="protein sequence ID" value="CAH1102049.1"/>
    <property type="molecule type" value="Genomic_DNA"/>
</dbReference>
<dbReference type="Pfam" id="PF00201">
    <property type="entry name" value="UDPGT"/>
    <property type="match status" value="1"/>
</dbReference>
<accession>A0A9P0G4U0</accession>
<dbReference type="OrthoDB" id="5835829at2759"/>
<sequence>MKWFALIFLCAVSWVQCYKILVLFPATSPSHFILGNALGRGLAKAGHEVTVLSPFQDKNPPKNYREAVLTGLLEQNDKVTPVNLFDMENMHPWLSIYVMNFLGNDVVNKTFEHVNFKKLLNEKFDLIIMEQFKFDAMKALSCHFNVPLIMVSTIGANVWVNVDTANPSPPSYIPDVFLSYSSKMNLWQRTFNSLTILVQILNNNLIFYPAQRKFVQKYLPKCADYDFNNVSFYLLNTHESISESVPQVPSAINVGGFHINPPKELPKDLKKYLDNADDGVIYFSMGSNIQLSKVKPEIRDTLTKVLRKLKQRVLWKYDEDTLHRKPDNVKLGKWFPQSDILAHPNVKLFITHGGLLSTLETIYHGVPVLALPVFGDQKLNAAKMETLGYGVKLSFSAITEEDLTEALNKILNDPKYRENAKMRSKLFHDRPIKPMDEILYWVEYIVRHKGAPHLQIAGKNLPWYQYLLLDVVLLVVLFVTIPIILLYIICKKLCCSGNEKKKQKKE</sequence>
<evidence type="ECO:0000256" key="4">
    <source>
        <dbReference type="RuleBase" id="RU003718"/>
    </source>
</evidence>
<feature type="transmembrane region" description="Helical" evidence="5">
    <location>
        <begin position="463"/>
        <end position="490"/>
    </location>
</feature>
<keyword evidence="2 4" id="KW-0328">Glycosyltransferase</keyword>
<proteinExistence type="inferred from homology"/>
<dbReference type="SUPFAM" id="SSF53756">
    <property type="entry name" value="UDP-Glycosyltransferase/glycogen phosphorylase"/>
    <property type="match status" value="1"/>
</dbReference>
<gene>
    <name evidence="6" type="ORF">PSYICH_LOCUS3475</name>
</gene>
<evidence type="ECO:0000313" key="7">
    <source>
        <dbReference type="Proteomes" id="UP001153636"/>
    </source>
</evidence>
<dbReference type="GO" id="GO:0016020">
    <property type="term" value="C:membrane"/>
    <property type="evidence" value="ECO:0007669"/>
    <property type="project" value="UniProtKB-SubCell"/>
</dbReference>
<dbReference type="InterPro" id="IPR035595">
    <property type="entry name" value="UDP_glycos_trans_CS"/>
</dbReference>
<dbReference type="PANTHER" id="PTHR48043:SF159">
    <property type="entry name" value="EG:EG0003.4 PROTEIN-RELATED"/>
    <property type="match status" value="1"/>
</dbReference>
<evidence type="ECO:0000256" key="5">
    <source>
        <dbReference type="RuleBase" id="RU362059"/>
    </source>
</evidence>
<dbReference type="FunFam" id="3.40.50.2000:FF:000050">
    <property type="entry name" value="UDP-glucuronosyltransferase"/>
    <property type="match status" value="1"/>
</dbReference>
<protein>
    <recommendedName>
        <fullName evidence="5">UDP-glucuronosyltransferase</fullName>
        <ecNumber evidence="5">2.4.1.17</ecNumber>
    </recommendedName>
</protein>
<dbReference type="EC" id="2.4.1.17" evidence="5"/>
<evidence type="ECO:0000313" key="6">
    <source>
        <dbReference type="EMBL" id="CAH1102049.1"/>
    </source>
</evidence>
<dbReference type="Gene3D" id="3.40.50.2000">
    <property type="entry name" value="Glycogen Phosphorylase B"/>
    <property type="match status" value="1"/>
</dbReference>
<organism evidence="6 7">
    <name type="scientific">Psylliodes chrysocephalus</name>
    <dbReference type="NCBI Taxonomy" id="3402493"/>
    <lineage>
        <taxon>Eukaryota</taxon>
        <taxon>Metazoa</taxon>
        <taxon>Ecdysozoa</taxon>
        <taxon>Arthropoda</taxon>
        <taxon>Hexapoda</taxon>
        <taxon>Insecta</taxon>
        <taxon>Pterygota</taxon>
        <taxon>Neoptera</taxon>
        <taxon>Endopterygota</taxon>
        <taxon>Coleoptera</taxon>
        <taxon>Polyphaga</taxon>
        <taxon>Cucujiformia</taxon>
        <taxon>Chrysomeloidea</taxon>
        <taxon>Chrysomelidae</taxon>
        <taxon>Galerucinae</taxon>
        <taxon>Alticini</taxon>
        <taxon>Psylliodes</taxon>
    </lineage>
</organism>
<evidence type="ECO:0000256" key="1">
    <source>
        <dbReference type="ARBA" id="ARBA00009995"/>
    </source>
</evidence>
<keyword evidence="5" id="KW-0472">Membrane</keyword>
<feature type="chain" id="PRO_5040532297" description="UDP-glucuronosyltransferase" evidence="5">
    <location>
        <begin position="18"/>
        <end position="506"/>
    </location>
</feature>
<keyword evidence="3 4" id="KW-0808">Transferase</keyword>
<name>A0A9P0G4U0_9CUCU</name>
<dbReference type="AlphaFoldDB" id="A0A9P0G4U0"/>
<reference evidence="6" key="1">
    <citation type="submission" date="2022-01" db="EMBL/GenBank/DDBJ databases">
        <authorList>
            <person name="King R."/>
        </authorList>
    </citation>
    <scope>NUCLEOTIDE SEQUENCE</scope>
</reference>
<evidence type="ECO:0000256" key="3">
    <source>
        <dbReference type="ARBA" id="ARBA00022679"/>
    </source>
</evidence>
<keyword evidence="5" id="KW-1133">Transmembrane helix</keyword>